<comment type="caution">
    <text evidence="1">The sequence shown here is derived from an EMBL/GenBank/DDBJ whole genome shotgun (WGS) entry which is preliminary data.</text>
</comment>
<evidence type="ECO:0000313" key="2">
    <source>
        <dbReference type="Proteomes" id="UP000600214"/>
    </source>
</evidence>
<dbReference type="Proteomes" id="UP000600214">
    <property type="component" value="Unassembled WGS sequence"/>
</dbReference>
<accession>A0ABQ1YPK6</accession>
<keyword evidence="2" id="KW-1185">Reference proteome</keyword>
<evidence type="ECO:0000313" key="1">
    <source>
        <dbReference type="EMBL" id="GGH33881.1"/>
    </source>
</evidence>
<gene>
    <name evidence="1" type="ORF">GCM10007423_24380</name>
</gene>
<dbReference type="SUPFAM" id="SSF52833">
    <property type="entry name" value="Thioredoxin-like"/>
    <property type="match status" value="1"/>
</dbReference>
<reference evidence="2" key="1">
    <citation type="journal article" date="2019" name="Int. J. Syst. Evol. Microbiol.">
        <title>The Global Catalogue of Microorganisms (GCM) 10K type strain sequencing project: providing services to taxonomists for standard genome sequencing and annotation.</title>
        <authorList>
            <consortium name="The Broad Institute Genomics Platform"/>
            <consortium name="The Broad Institute Genome Sequencing Center for Infectious Disease"/>
            <person name="Wu L."/>
            <person name="Ma J."/>
        </authorList>
    </citation>
    <scope>NUCLEOTIDE SEQUENCE [LARGE SCALE GENOMIC DNA]</scope>
    <source>
        <strain evidence="2">CGMCC 1.15288</strain>
    </source>
</reference>
<dbReference type="EMBL" id="BMIA01000002">
    <property type="protein sequence ID" value="GGH33881.1"/>
    <property type="molecule type" value="Genomic_DNA"/>
</dbReference>
<sequence length="63" mass="7530">MKERQANWIQLADFPFDRGEIMKAYKISEFPTYFLVDQNGIVVARENNFRDIEKIVTETKAFR</sequence>
<protein>
    <submittedName>
        <fullName evidence="1">Uncharacterized protein</fullName>
    </submittedName>
</protein>
<dbReference type="Gene3D" id="3.40.30.10">
    <property type="entry name" value="Glutaredoxin"/>
    <property type="match status" value="1"/>
</dbReference>
<organism evidence="1 2">
    <name type="scientific">Dyadobacter endophyticus</name>
    <dbReference type="NCBI Taxonomy" id="1749036"/>
    <lineage>
        <taxon>Bacteria</taxon>
        <taxon>Pseudomonadati</taxon>
        <taxon>Bacteroidota</taxon>
        <taxon>Cytophagia</taxon>
        <taxon>Cytophagales</taxon>
        <taxon>Spirosomataceae</taxon>
        <taxon>Dyadobacter</taxon>
    </lineage>
</organism>
<dbReference type="InterPro" id="IPR036249">
    <property type="entry name" value="Thioredoxin-like_sf"/>
</dbReference>
<proteinExistence type="predicted"/>
<name>A0ABQ1YPK6_9BACT</name>